<comment type="catalytic activity">
    <reaction evidence="1">
        <text>Hydrolysis of terminal non-reducing beta-D-galactose residues in beta-D-galactosides.</text>
        <dbReference type="EC" id="3.2.1.23"/>
    </reaction>
</comment>
<dbReference type="Pfam" id="PF02837">
    <property type="entry name" value="Glyco_hydro_2_N"/>
    <property type="match status" value="1"/>
</dbReference>
<dbReference type="InterPro" id="IPR050347">
    <property type="entry name" value="Bact_Beta-galactosidase"/>
</dbReference>
<organism evidence="8 9">
    <name type="scientific">Pontiella desulfatans</name>
    <dbReference type="NCBI Taxonomy" id="2750659"/>
    <lineage>
        <taxon>Bacteria</taxon>
        <taxon>Pseudomonadati</taxon>
        <taxon>Kiritimatiellota</taxon>
        <taxon>Kiritimatiellia</taxon>
        <taxon>Kiritimatiellales</taxon>
        <taxon>Pontiellaceae</taxon>
        <taxon>Pontiella</taxon>
    </lineage>
</organism>
<feature type="signal peptide" evidence="6">
    <location>
        <begin position="1"/>
        <end position="26"/>
    </location>
</feature>
<evidence type="ECO:0000256" key="2">
    <source>
        <dbReference type="ARBA" id="ARBA00007401"/>
    </source>
</evidence>
<keyword evidence="6" id="KW-0732">Signal</keyword>
<dbReference type="GO" id="GO:0005990">
    <property type="term" value="P:lactose catabolic process"/>
    <property type="evidence" value="ECO:0007669"/>
    <property type="project" value="TreeGrafter"/>
</dbReference>
<evidence type="ECO:0000256" key="1">
    <source>
        <dbReference type="ARBA" id="ARBA00001412"/>
    </source>
</evidence>
<keyword evidence="9" id="KW-1185">Reference proteome</keyword>
<evidence type="ECO:0000256" key="3">
    <source>
        <dbReference type="ARBA" id="ARBA00012756"/>
    </source>
</evidence>
<evidence type="ECO:0000259" key="7">
    <source>
        <dbReference type="Pfam" id="PF02837"/>
    </source>
</evidence>
<dbReference type="Gene3D" id="2.60.120.260">
    <property type="entry name" value="Galactose-binding domain-like"/>
    <property type="match status" value="1"/>
</dbReference>
<dbReference type="EC" id="3.2.1.23" evidence="3"/>
<keyword evidence="5" id="KW-0326">Glycosidase</keyword>
<keyword evidence="4" id="KW-0378">Hydrolase</keyword>
<dbReference type="Proteomes" id="UP000366872">
    <property type="component" value="Unassembled WGS sequence"/>
</dbReference>
<evidence type="ECO:0000313" key="8">
    <source>
        <dbReference type="EMBL" id="VGO13846.1"/>
    </source>
</evidence>
<accession>A0A6C2U3B2</accession>
<evidence type="ECO:0000256" key="6">
    <source>
        <dbReference type="SAM" id="SignalP"/>
    </source>
</evidence>
<dbReference type="EMBL" id="CAAHFG010000001">
    <property type="protein sequence ID" value="VGO13846.1"/>
    <property type="molecule type" value="Genomic_DNA"/>
</dbReference>
<protein>
    <recommendedName>
        <fullName evidence="3">beta-galactosidase</fullName>
        <ecNumber evidence="3">3.2.1.23</ecNumber>
    </recommendedName>
</protein>
<reference evidence="8 9" key="1">
    <citation type="submission" date="2019-04" db="EMBL/GenBank/DDBJ databases">
        <authorList>
            <person name="Van Vliet M D."/>
        </authorList>
    </citation>
    <scope>NUCLEOTIDE SEQUENCE [LARGE SCALE GENOMIC DNA]</scope>
    <source>
        <strain evidence="8 9">F1</strain>
    </source>
</reference>
<dbReference type="AlphaFoldDB" id="A0A6C2U3B2"/>
<dbReference type="SUPFAM" id="SSF49785">
    <property type="entry name" value="Galactose-binding domain-like"/>
    <property type="match status" value="1"/>
</dbReference>
<dbReference type="PANTHER" id="PTHR46323:SF2">
    <property type="entry name" value="BETA-GALACTOSIDASE"/>
    <property type="match status" value="1"/>
</dbReference>
<gene>
    <name evidence="8" type="primary">lacL</name>
    <name evidence="8" type="ORF">PDESU_02403</name>
</gene>
<evidence type="ECO:0000256" key="5">
    <source>
        <dbReference type="ARBA" id="ARBA00023295"/>
    </source>
</evidence>
<dbReference type="PANTHER" id="PTHR46323">
    <property type="entry name" value="BETA-GALACTOSIDASE"/>
    <property type="match status" value="1"/>
</dbReference>
<dbReference type="InterPro" id="IPR006104">
    <property type="entry name" value="Glyco_hydro_2_N"/>
</dbReference>
<name>A0A6C2U3B2_PONDE</name>
<dbReference type="RefSeq" id="WP_136079384.1">
    <property type="nucleotide sequence ID" value="NZ_CAAHFG010000001.1"/>
</dbReference>
<evidence type="ECO:0000256" key="4">
    <source>
        <dbReference type="ARBA" id="ARBA00022801"/>
    </source>
</evidence>
<comment type="similarity">
    <text evidence="2">Belongs to the glycosyl hydrolase 2 family.</text>
</comment>
<dbReference type="GO" id="GO:0004565">
    <property type="term" value="F:beta-galactosidase activity"/>
    <property type="evidence" value="ECO:0007669"/>
    <property type="project" value="UniProtKB-EC"/>
</dbReference>
<sequence>MPILKQALGLLCAVSMTGAFFGQSLAELEDETFLGRNMTAPHATLMPYASKALAIEGDRYRSSNCQMLNGKWQFKWSPDPASRPADFYKPGFDSSNWKIIDVPSNWQIQGFGIPLYSNRPYPFAKNPPRVMDEPV</sequence>
<dbReference type="GO" id="GO:0009341">
    <property type="term" value="C:beta-galactosidase complex"/>
    <property type="evidence" value="ECO:0007669"/>
    <property type="project" value="TreeGrafter"/>
</dbReference>
<feature type="domain" description="Glycosyl hydrolases family 2 sugar binding" evidence="7">
    <location>
        <begin position="67"/>
        <end position="131"/>
    </location>
</feature>
<proteinExistence type="inferred from homology"/>
<evidence type="ECO:0000313" key="9">
    <source>
        <dbReference type="Proteomes" id="UP000366872"/>
    </source>
</evidence>
<feature type="chain" id="PRO_5025410476" description="beta-galactosidase" evidence="6">
    <location>
        <begin position="27"/>
        <end position="135"/>
    </location>
</feature>
<dbReference type="InterPro" id="IPR008979">
    <property type="entry name" value="Galactose-bd-like_sf"/>
</dbReference>